<evidence type="ECO:0000313" key="3">
    <source>
        <dbReference type="EMBL" id="QEZ70851.1"/>
    </source>
</evidence>
<dbReference type="PANTHER" id="PTHR43143:SF1">
    <property type="entry name" value="SERINE_THREONINE-PROTEIN PHOSPHATASE CPPED1"/>
    <property type="match status" value="1"/>
</dbReference>
<dbReference type="InterPro" id="IPR051918">
    <property type="entry name" value="STPP_CPPED1"/>
</dbReference>
<dbReference type="AlphaFoldDB" id="A0A5P3XKH7"/>
<dbReference type="Gene3D" id="2.80.10.50">
    <property type="match status" value="1"/>
</dbReference>
<accession>A0A5P3XKH7</accession>
<evidence type="ECO:0000313" key="4">
    <source>
        <dbReference type="Proteomes" id="UP000326961"/>
    </source>
</evidence>
<dbReference type="SUPFAM" id="SSF56300">
    <property type="entry name" value="Metallo-dependent phosphatases"/>
    <property type="match status" value="1"/>
</dbReference>
<feature type="domain" description="Calcineurin-like phosphoesterase" evidence="2">
    <location>
        <begin position="196"/>
        <end position="394"/>
    </location>
</feature>
<organism evidence="3 4">
    <name type="scientific">Paraclostridium bifermentans</name>
    <name type="common">Clostridium bifermentans</name>
    <dbReference type="NCBI Taxonomy" id="1490"/>
    <lineage>
        <taxon>Bacteria</taxon>
        <taxon>Bacillati</taxon>
        <taxon>Bacillota</taxon>
        <taxon>Clostridia</taxon>
        <taxon>Peptostreptococcales</taxon>
        <taxon>Peptostreptococcaceae</taxon>
        <taxon>Paraclostridium</taxon>
    </lineage>
</organism>
<dbReference type="InterPro" id="IPR029052">
    <property type="entry name" value="Metallo-depent_PP-like"/>
</dbReference>
<dbReference type="PANTHER" id="PTHR43143">
    <property type="entry name" value="METALLOPHOSPHOESTERASE, CALCINEURIN SUPERFAMILY"/>
    <property type="match status" value="1"/>
</dbReference>
<dbReference type="Proteomes" id="UP000326961">
    <property type="component" value="Plasmid pPbmMP"/>
</dbReference>
<dbReference type="InterPro" id="IPR035992">
    <property type="entry name" value="Ricin_B-like_lectins"/>
</dbReference>
<feature type="compositionally biased region" description="Polar residues" evidence="1">
    <location>
        <begin position="155"/>
        <end position="167"/>
    </location>
</feature>
<geneLocation type="plasmid" evidence="4">
    <name>ppbmmp</name>
</geneLocation>
<dbReference type="Pfam" id="PF00149">
    <property type="entry name" value="Metallophos"/>
    <property type="match status" value="1"/>
</dbReference>
<sequence length="450" mass="51489">MSLKIYNSKAKIIEDGVYRIEAKSEKNSALQKFGNLANINKWNGYDNQKWKFTYIAPGYLVTEGYIISTLDGKEWLSWDKDNNKVIVKPYDNTMTYTRKWTIVSNSDSTFTFKNTHYPNPILTSNGMNNSVNVSSSNGSDKQKFYLTKDPLDPNIENSGSLAITSDPQYPWTDKTDNNESETESEQRSRSYTLISNQYNSINSYTNSVEKSSILINGDITAFGHSWQRDTMTSLLSILEKAYYYGLGNHDIINNYNDCFDNVCAAGSFHNYVQHVLSLNLPESHFDIKKDSRIPQLTIYEGSFSYSIDFGKIYAIQLNCYPGMESSFYYSSGLHSHSYKMTDNINWLENELKLATNQNKSIIINVHYPDKFSDKYKNLLNDYNVKAIFAGHYHKSAGNFSNLGSIPIFLSGSASQSTYLIVEYDNKDMNIYLVKNNDWKNKNLIKTIDIS</sequence>
<keyword evidence="3" id="KW-0614">Plasmid</keyword>
<feature type="compositionally biased region" description="Low complexity" evidence="1">
    <location>
        <begin position="124"/>
        <end position="139"/>
    </location>
</feature>
<dbReference type="GO" id="GO:0016787">
    <property type="term" value="F:hydrolase activity"/>
    <property type="evidence" value="ECO:0007669"/>
    <property type="project" value="InterPro"/>
</dbReference>
<dbReference type="SUPFAM" id="SSF50370">
    <property type="entry name" value="Ricin B-like lectins"/>
    <property type="match status" value="1"/>
</dbReference>
<name>A0A5P3XKH7_PARBF</name>
<dbReference type="InterPro" id="IPR004843">
    <property type="entry name" value="Calcineurin-like_PHP"/>
</dbReference>
<dbReference type="Gene3D" id="3.60.21.10">
    <property type="match status" value="1"/>
</dbReference>
<gene>
    <name evidence="3" type="ORF">D4A35_18115</name>
</gene>
<proteinExistence type="predicted"/>
<protein>
    <recommendedName>
        <fullName evidence="2">Calcineurin-like phosphoesterase domain-containing protein</fullName>
    </recommendedName>
</protein>
<feature type="region of interest" description="Disordered" evidence="1">
    <location>
        <begin position="121"/>
        <end position="190"/>
    </location>
</feature>
<dbReference type="RefSeq" id="WP_150887770.1">
    <property type="nucleotide sequence ID" value="NZ_CM017269.1"/>
</dbReference>
<evidence type="ECO:0000259" key="2">
    <source>
        <dbReference type="Pfam" id="PF00149"/>
    </source>
</evidence>
<evidence type="ECO:0000256" key="1">
    <source>
        <dbReference type="SAM" id="MobiDB-lite"/>
    </source>
</evidence>
<reference evidence="3 4" key="1">
    <citation type="submission" date="2018-09" db="EMBL/GenBank/DDBJ databases">
        <title>A clostridial neurotoxin that targets Anopheles mosquitoes.</title>
        <authorList>
            <person name="Contreras E."/>
            <person name="Masuyer G."/>
            <person name="Qureshi N."/>
            <person name="Chawla S."/>
            <person name="Lim H.L."/>
            <person name="Chen J."/>
            <person name="Stenmark P."/>
            <person name="Gill S."/>
        </authorList>
    </citation>
    <scope>NUCLEOTIDE SEQUENCE [LARGE SCALE GENOMIC DNA]</scope>
    <source>
        <strain evidence="3 4">Cbm</strain>
        <plasmid evidence="4">ppbmmp</plasmid>
    </source>
</reference>
<dbReference type="PROSITE" id="PS50231">
    <property type="entry name" value="RICIN_B_LECTIN"/>
    <property type="match status" value="1"/>
</dbReference>
<dbReference type="EMBL" id="CP032455">
    <property type="protein sequence ID" value="QEZ70851.1"/>
    <property type="molecule type" value="Genomic_DNA"/>
</dbReference>